<proteinExistence type="predicted"/>
<evidence type="ECO:0000313" key="8">
    <source>
        <dbReference type="EMBL" id="RAY16429.1"/>
    </source>
</evidence>
<dbReference type="OrthoDB" id="3214072at2"/>
<reference evidence="8 9" key="1">
    <citation type="submission" date="2018-06" db="EMBL/GenBank/DDBJ databases">
        <title>Actinomadura craniellae sp. nov. isolated from marine sponge Craniella sp.</title>
        <authorList>
            <person name="Li L."/>
            <person name="Xu Q.H."/>
            <person name="Lin H.W."/>
            <person name="Lu Y.H."/>
        </authorList>
    </citation>
    <scope>NUCLEOTIDE SEQUENCE [LARGE SCALE GENOMIC DNA]</scope>
    <source>
        <strain evidence="8 9">LHW63021</strain>
    </source>
</reference>
<dbReference type="GO" id="GO:0046677">
    <property type="term" value="P:response to antibiotic"/>
    <property type="evidence" value="ECO:0007669"/>
    <property type="project" value="InterPro"/>
</dbReference>
<dbReference type="PANTHER" id="PTHR30055">
    <property type="entry name" value="HTH-TYPE TRANSCRIPTIONAL REGULATOR RUTR"/>
    <property type="match status" value="1"/>
</dbReference>
<keyword evidence="4" id="KW-0804">Transcription</keyword>
<dbReference type="InterPro" id="IPR001647">
    <property type="entry name" value="HTH_TetR"/>
</dbReference>
<sequence length="241" mass="26282">MEHPTKLPAVDTGETRAAAAGDVWLRPPRARRETPPLSRERIVAEAIALLDEEGLARLTMRRLAERLGTGSTTLYWHVKTKDDVIDLALDEVFGEVALPDPGDPSWRVDVTALILGWRAAMLRHPWSTAVLARPLMGPNVLTRTEFLHARLATAGFAGPELSALASALANYVIGSALMQATAEPADEEAARRAAERHLRERSDRYPTLAETGPPIGRDWDDAFALGLDCLLDGVQARAGRE</sequence>
<evidence type="ECO:0000256" key="6">
    <source>
        <dbReference type="SAM" id="MobiDB-lite"/>
    </source>
</evidence>
<feature type="region of interest" description="Disordered" evidence="6">
    <location>
        <begin position="184"/>
        <end position="213"/>
    </location>
</feature>
<dbReference type="InterPro" id="IPR050109">
    <property type="entry name" value="HTH-type_TetR-like_transc_reg"/>
</dbReference>
<dbReference type="Gene3D" id="1.10.10.60">
    <property type="entry name" value="Homeodomain-like"/>
    <property type="match status" value="1"/>
</dbReference>
<evidence type="ECO:0000256" key="4">
    <source>
        <dbReference type="ARBA" id="ARBA00023163"/>
    </source>
</evidence>
<keyword evidence="9" id="KW-1185">Reference proteome</keyword>
<dbReference type="Pfam" id="PF00440">
    <property type="entry name" value="TetR_N"/>
    <property type="match status" value="1"/>
</dbReference>
<keyword evidence="1" id="KW-0678">Repressor</keyword>
<keyword evidence="2" id="KW-0805">Transcription regulation</keyword>
<dbReference type="Gene3D" id="1.10.357.10">
    <property type="entry name" value="Tetracycline Repressor, domain 2"/>
    <property type="match status" value="1"/>
</dbReference>
<evidence type="ECO:0000256" key="3">
    <source>
        <dbReference type="ARBA" id="ARBA00023125"/>
    </source>
</evidence>
<gene>
    <name evidence="8" type="ORF">DPM19_06030</name>
</gene>
<dbReference type="SUPFAM" id="SSF48498">
    <property type="entry name" value="Tetracyclin repressor-like, C-terminal domain"/>
    <property type="match status" value="1"/>
</dbReference>
<dbReference type="EMBL" id="QLYX01000002">
    <property type="protein sequence ID" value="RAY16429.1"/>
    <property type="molecule type" value="Genomic_DNA"/>
</dbReference>
<dbReference type="GO" id="GO:0045892">
    <property type="term" value="P:negative regulation of DNA-templated transcription"/>
    <property type="evidence" value="ECO:0007669"/>
    <property type="project" value="InterPro"/>
</dbReference>
<dbReference type="InterPro" id="IPR009057">
    <property type="entry name" value="Homeodomain-like_sf"/>
</dbReference>
<keyword evidence="3 5" id="KW-0238">DNA-binding</keyword>
<evidence type="ECO:0000256" key="1">
    <source>
        <dbReference type="ARBA" id="ARBA00022491"/>
    </source>
</evidence>
<evidence type="ECO:0000259" key="7">
    <source>
        <dbReference type="PROSITE" id="PS50977"/>
    </source>
</evidence>
<protein>
    <submittedName>
        <fullName evidence="8">TetR/AcrR family transcriptional regulator</fullName>
    </submittedName>
</protein>
<dbReference type="InterPro" id="IPR004111">
    <property type="entry name" value="Repressor_TetR_C"/>
</dbReference>
<comment type="caution">
    <text evidence="8">The sequence shown here is derived from an EMBL/GenBank/DDBJ whole genome shotgun (WGS) entry which is preliminary data.</text>
</comment>
<dbReference type="InterPro" id="IPR036271">
    <property type="entry name" value="Tet_transcr_reg_TetR-rel_C_sf"/>
</dbReference>
<dbReference type="InterPro" id="IPR003012">
    <property type="entry name" value="Tet_transcr_reg_TetR"/>
</dbReference>
<feature type="domain" description="HTH tetR-type" evidence="7">
    <location>
        <begin position="36"/>
        <end position="96"/>
    </location>
</feature>
<dbReference type="Pfam" id="PF02909">
    <property type="entry name" value="TetR_C_1"/>
    <property type="match status" value="1"/>
</dbReference>
<accession>A0A365HBL3</accession>
<feature type="compositionally biased region" description="Basic and acidic residues" evidence="6">
    <location>
        <begin position="188"/>
        <end position="204"/>
    </location>
</feature>
<dbReference type="Proteomes" id="UP000251891">
    <property type="component" value="Unassembled WGS sequence"/>
</dbReference>
<dbReference type="SUPFAM" id="SSF46689">
    <property type="entry name" value="Homeodomain-like"/>
    <property type="match status" value="1"/>
</dbReference>
<dbReference type="PANTHER" id="PTHR30055:SF151">
    <property type="entry name" value="TRANSCRIPTIONAL REGULATORY PROTEIN"/>
    <property type="match status" value="1"/>
</dbReference>
<dbReference type="PRINTS" id="PR00455">
    <property type="entry name" value="HTHTETR"/>
</dbReference>
<dbReference type="PROSITE" id="PS50977">
    <property type="entry name" value="HTH_TETR_2"/>
    <property type="match status" value="1"/>
</dbReference>
<evidence type="ECO:0000256" key="2">
    <source>
        <dbReference type="ARBA" id="ARBA00023015"/>
    </source>
</evidence>
<evidence type="ECO:0000313" key="9">
    <source>
        <dbReference type="Proteomes" id="UP000251891"/>
    </source>
</evidence>
<organism evidence="8 9">
    <name type="scientific">Actinomadura craniellae</name>
    <dbReference type="NCBI Taxonomy" id="2231787"/>
    <lineage>
        <taxon>Bacteria</taxon>
        <taxon>Bacillati</taxon>
        <taxon>Actinomycetota</taxon>
        <taxon>Actinomycetes</taxon>
        <taxon>Streptosporangiales</taxon>
        <taxon>Thermomonosporaceae</taxon>
        <taxon>Actinomadura</taxon>
    </lineage>
</organism>
<dbReference type="GO" id="GO:0000976">
    <property type="term" value="F:transcription cis-regulatory region binding"/>
    <property type="evidence" value="ECO:0007669"/>
    <property type="project" value="TreeGrafter"/>
</dbReference>
<name>A0A365HBL3_9ACTN</name>
<dbReference type="GO" id="GO:0003700">
    <property type="term" value="F:DNA-binding transcription factor activity"/>
    <property type="evidence" value="ECO:0007669"/>
    <property type="project" value="TreeGrafter"/>
</dbReference>
<dbReference type="AlphaFoldDB" id="A0A365HBL3"/>
<feature type="DNA-binding region" description="H-T-H motif" evidence="5">
    <location>
        <begin position="59"/>
        <end position="78"/>
    </location>
</feature>
<dbReference type="PRINTS" id="PR00400">
    <property type="entry name" value="TETREPRESSOR"/>
</dbReference>
<evidence type="ECO:0000256" key="5">
    <source>
        <dbReference type="PROSITE-ProRule" id="PRU00335"/>
    </source>
</evidence>